<reference evidence="2 3" key="2">
    <citation type="submission" date="2024-10" db="EMBL/GenBank/DDBJ databases">
        <authorList>
            <person name="Ryan C."/>
        </authorList>
    </citation>
    <scope>NUCLEOTIDE SEQUENCE [LARGE SCALE GENOMIC DNA]</scope>
</reference>
<organism evidence="2 3">
    <name type="scientific">Urochloa decumbens</name>
    <dbReference type="NCBI Taxonomy" id="240449"/>
    <lineage>
        <taxon>Eukaryota</taxon>
        <taxon>Viridiplantae</taxon>
        <taxon>Streptophyta</taxon>
        <taxon>Embryophyta</taxon>
        <taxon>Tracheophyta</taxon>
        <taxon>Spermatophyta</taxon>
        <taxon>Magnoliopsida</taxon>
        <taxon>Liliopsida</taxon>
        <taxon>Poales</taxon>
        <taxon>Poaceae</taxon>
        <taxon>PACMAD clade</taxon>
        <taxon>Panicoideae</taxon>
        <taxon>Panicodae</taxon>
        <taxon>Paniceae</taxon>
        <taxon>Melinidinae</taxon>
        <taxon>Urochloa</taxon>
    </lineage>
</organism>
<proteinExistence type="predicted"/>
<gene>
    <name evidence="2" type="ORF">URODEC1_LOCUS94081</name>
</gene>
<feature type="region of interest" description="Disordered" evidence="1">
    <location>
        <begin position="1"/>
        <end position="39"/>
    </location>
</feature>
<accession>A0ABC9EA15</accession>
<keyword evidence="3" id="KW-1185">Reference proteome</keyword>
<protein>
    <submittedName>
        <fullName evidence="2">Uncharacterized protein</fullName>
    </submittedName>
</protein>
<sequence>MLTVAKKGEMRGLKRKEETVDQSSVKAPRPRPFMPEPSCCAVTDLEKTQHTHEMDVSAGKR</sequence>
<evidence type="ECO:0000313" key="2">
    <source>
        <dbReference type="EMBL" id="CAL5054900.1"/>
    </source>
</evidence>
<reference evidence="3" key="1">
    <citation type="submission" date="2024-06" db="EMBL/GenBank/DDBJ databases">
        <authorList>
            <person name="Ryan C."/>
        </authorList>
    </citation>
    <scope>NUCLEOTIDE SEQUENCE [LARGE SCALE GENOMIC DNA]</scope>
</reference>
<feature type="compositionally biased region" description="Basic and acidic residues" evidence="1">
    <location>
        <begin position="1"/>
        <end position="19"/>
    </location>
</feature>
<dbReference type="Proteomes" id="UP001497457">
    <property type="component" value="Chromosome 36b"/>
</dbReference>
<evidence type="ECO:0000256" key="1">
    <source>
        <dbReference type="SAM" id="MobiDB-lite"/>
    </source>
</evidence>
<dbReference type="EMBL" id="OZ075146">
    <property type="protein sequence ID" value="CAL5054900.1"/>
    <property type="molecule type" value="Genomic_DNA"/>
</dbReference>
<evidence type="ECO:0000313" key="3">
    <source>
        <dbReference type="Proteomes" id="UP001497457"/>
    </source>
</evidence>
<name>A0ABC9EA15_9POAL</name>
<dbReference type="AlphaFoldDB" id="A0ABC9EA15"/>